<sequence>MRSREIPDLTDFLCGADLTVAGLDAPAVRLWARRDGAGIAASAGIELSADGRHALIRSTAVRPDLRGRGAGLAAATFAVDRARDAGASTAWLFSRRSGPFWERLGFARSTTGALAAALPDAQQVRLFRRTGQLDGEVAWSLALRG</sequence>
<dbReference type="SUPFAM" id="SSF55729">
    <property type="entry name" value="Acyl-CoA N-acyltransferases (Nat)"/>
    <property type="match status" value="1"/>
</dbReference>
<dbReference type="EMBL" id="FUZQ01000002">
    <property type="protein sequence ID" value="SKC46584.1"/>
    <property type="molecule type" value="Genomic_DNA"/>
</dbReference>
<protein>
    <submittedName>
        <fullName evidence="2">Acetyltransferase (GNAT) family protein</fullName>
    </submittedName>
</protein>
<dbReference type="Pfam" id="PF00583">
    <property type="entry name" value="Acetyltransf_1"/>
    <property type="match status" value="1"/>
</dbReference>
<dbReference type="PROSITE" id="PS51186">
    <property type="entry name" value="GNAT"/>
    <property type="match status" value="1"/>
</dbReference>
<gene>
    <name evidence="2" type="ORF">SAMN04324258_1051</name>
</gene>
<dbReference type="CDD" id="cd04301">
    <property type="entry name" value="NAT_SF"/>
    <property type="match status" value="1"/>
</dbReference>
<keyword evidence="3" id="KW-1185">Reference proteome</keyword>
<dbReference type="GO" id="GO:0016747">
    <property type="term" value="F:acyltransferase activity, transferring groups other than amino-acyl groups"/>
    <property type="evidence" value="ECO:0007669"/>
    <property type="project" value="InterPro"/>
</dbReference>
<name>A0A1T5J5A7_9MICO</name>
<dbReference type="InterPro" id="IPR016181">
    <property type="entry name" value="Acyl_CoA_acyltransferase"/>
</dbReference>
<evidence type="ECO:0000313" key="3">
    <source>
        <dbReference type="Proteomes" id="UP000189777"/>
    </source>
</evidence>
<evidence type="ECO:0000259" key="1">
    <source>
        <dbReference type="PROSITE" id="PS51186"/>
    </source>
</evidence>
<dbReference type="STRING" id="526729.SAMN04324258_1051"/>
<accession>A0A1T5J5A7</accession>
<dbReference type="AlphaFoldDB" id="A0A1T5J5A7"/>
<keyword evidence="2" id="KW-0808">Transferase</keyword>
<proteinExistence type="predicted"/>
<feature type="domain" description="N-acetyltransferase" evidence="1">
    <location>
        <begin position="1"/>
        <end position="125"/>
    </location>
</feature>
<evidence type="ECO:0000313" key="2">
    <source>
        <dbReference type="EMBL" id="SKC46584.1"/>
    </source>
</evidence>
<dbReference type="Proteomes" id="UP000189777">
    <property type="component" value="Unassembled WGS sequence"/>
</dbReference>
<dbReference type="OrthoDB" id="3429276at2"/>
<dbReference type="InterPro" id="IPR000182">
    <property type="entry name" value="GNAT_dom"/>
</dbReference>
<reference evidence="2 3" key="1">
    <citation type="submission" date="2017-02" db="EMBL/GenBank/DDBJ databases">
        <authorList>
            <person name="Peterson S.W."/>
        </authorList>
    </citation>
    <scope>NUCLEOTIDE SEQUENCE [LARGE SCALE GENOMIC DNA]</scope>
    <source>
        <strain evidence="2 3">DSM 21481</strain>
    </source>
</reference>
<dbReference type="Gene3D" id="3.40.630.30">
    <property type="match status" value="1"/>
</dbReference>
<organism evidence="2 3">
    <name type="scientific">Krasilnikoviella flava</name>
    <dbReference type="NCBI Taxonomy" id="526729"/>
    <lineage>
        <taxon>Bacteria</taxon>
        <taxon>Bacillati</taxon>
        <taxon>Actinomycetota</taxon>
        <taxon>Actinomycetes</taxon>
        <taxon>Micrococcales</taxon>
        <taxon>Promicromonosporaceae</taxon>
        <taxon>Krasilnikoviella</taxon>
    </lineage>
</organism>